<name>A0ABX8XJR4_9ACTN</name>
<feature type="compositionally biased region" description="Polar residues" evidence="1">
    <location>
        <begin position="241"/>
        <end position="251"/>
    </location>
</feature>
<dbReference type="EMBL" id="CP080647">
    <property type="protein sequence ID" value="QYX76106.1"/>
    <property type="molecule type" value="Genomic_DNA"/>
</dbReference>
<protein>
    <submittedName>
        <fullName evidence="2">Uncharacterized protein</fullName>
    </submittedName>
</protein>
<evidence type="ECO:0000313" key="2">
    <source>
        <dbReference type="EMBL" id="QYX76106.1"/>
    </source>
</evidence>
<keyword evidence="3" id="KW-1185">Reference proteome</keyword>
<sequence>MDTPSRIQPRTERGEAAVWEYLDTSCVGAVFNQDPAVRGMRAVLTYGRDRWTAGWEALRTSPHFRSEAENAITTLFGDVLHYWARRNLNAFDLLQRRIWELRGEFEIFDFGRFADAEELAALAPSDLSEVIARFLADLLLCAERLNLSSEDLFKNGLRFFVADLNQVKFEQLPRAEQQAHIALATLADLKLIVDFRPHGDEGSGMWHVQENPLDRTVLPTEEVAVYAERRRTLLRPRPEQPGSTRSDSPPR</sequence>
<evidence type="ECO:0000256" key="1">
    <source>
        <dbReference type="SAM" id="MobiDB-lite"/>
    </source>
</evidence>
<organism evidence="2 3">
    <name type="scientific">Streptomyces akebiae</name>
    <dbReference type="NCBI Taxonomy" id="2865673"/>
    <lineage>
        <taxon>Bacteria</taxon>
        <taxon>Bacillati</taxon>
        <taxon>Actinomycetota</taxon>
        <taxon>Actinomycetes</taxon>
        <taxon>Kitasatosporales</taxon>
        <taxon>Streptomycetaceae</taxon>
        <taxon>Streptomyces</taxon>
    </lineage>
</organism>
<feature type="region of interest" description="Disordered" evidence="1">
    <location>
        <begin position="232"/>
        <end position="251"/>
    </location>
</feature>
<evidence type="ECO:0000313" key="3">
    <source>
        <dbReference type="Proteomes" id="UP000827138"/>
    </source>
</evidence>
<accession>A0ABX8XJR4</accession>
<dbReference type="Proteomes" id="UP000827138">
    <property type="component" value="Chromosome"/>
</dbReference>
<dbReference type="RefSeq" id="WP_220645241.1">
    <property type="nucleotide sequence ID" value="NZ_CP080647.1"/>
</dbReference>
<proteinExistence type="predicted"/>
<reference evidence="2 3" key="1">
    <citation type="submission" date="2021-08" db="EMBL/GenBank/DDBJ databases">
        <authorList>
            <person name="Ping M."/>
        </authorList>
    </citation>
    <scope>NUCLEOTIDE SEQUENCE [LARGE SCALE GENOMIC DNA]</scope>
    <source>
        <strain evidence="2 3">MG28</strain>
    </source>
</reference>
<gene>
    <name evidence="2" type="ORF">K1J60_05935</name>
</gene>